<accession>A0A067S8R0</accession>
<sequence>MGVGFFRTLQGPPSHGGDSVAEFFPAYPLVLPRRRPSETWLNSASPGWMDGAYDPPICYHSHEEVLETLREFRPDHPLLLASRSAPIPDMGLSTSLASSALPQAPALGDGHLVSVTMAYSLAEPGKGSKASKSVLKKHRNAKIDYIKILELDRAGFICEIFWVHELSDQYSPGVHSGPPFKVWWPGSPGGKTGAMTINSDCDYSVMINALLKKNKNSCQVGIEFDIDTMDGFRIKKRVSPLPTTEGQDDDVELLYGTKVPRVEGYSAQEQLHGEIIVQLKQKWVCEKHQGEHGEPGACYVDSAGNHLGLNNRKLKIWASAIAAADATKHEPPNTLEFDGIRDGRLSSPVKSRGRGGPRRAFTPPPTTDPATLLVTAMIPFLTGLASGSASSGPVASVSSAPLVPSTPVRSKAVAAATFSPMPTPTSHLHACLADFARIKHIDLTQSESALVALDLTPDIIPNVPVTCLCEVINVVEGQIYKFQSFCKDWTDRLEEKKRHCL</sequence>
<dbReference type="HOGENOM" id="CLU_042422_0_0_1"/>
<protein>
    <submittedName>
        <fullName evidence="2">Uncharacterized protein</fullName>
    </submittedName>
</protein>
<keyword evidence="3" id="KW-1185">Reference proteome</keyword>
<dbReference type="AlphaFoldDB" id="A0A067S8R0"/>
<dbReference type="Proteomes" id="UP000027222">
    <property type="component" value="Unassembled WGS sequence"/>
</dbReference>
<gene>
    <name evidence="2" type="ORF">GALMADRAFT_80029</name>
</gene>
<evidence type="ECO:0000256" key="1">
    <source>
        <dbReference type="SAM" id="MobiDB-lite"/>
    </source>
</evidence>
<name>A0A067S8R0_GALM3</name>
<reference evidence="3" key="1">
    <citation type="journal article" date="2014" name="Proc. Natl. Acad. Sci. U.S.A.">
        <title>Extensive sampling of basidiomycete genomes demonstrates inadequacy of the white-rot/brown-rot paradigm for wood decay fungi.</title>
        <authorList>
            <person name="Riley R."/>
            <person name="Salamov A.A."/>
            <person name="Brown D.W."/>
            <person name="Nagy L.G."/>
            <person name="Floudas D."/>
            <person name="Held B.W."/>
            <person name="Levasseur A."/>
            <person name="Lombard V."/>
            <person name="Morin E."/>
            <person name="Otillar R."/>
            <person name="Lindquist E.A."/>
            <person name="Sun H."/>
            <person name="LaButti K.M."/>
            <person name="Schmutz J."/>
            <person name="Jabbour D."/>
            <person name="Luo H."/>
            <person name="Baker S.E."/>
            <person name="Pisabarro A.G."/>
            <person name="Walton J.D."/>
            <person name="Blanchette R.A."/>
            <person name="Henrissat B."/>
            <person name="Martin F."/>
            <person name="Cullen D."/>
            <person name="Hibbett D.S."/>
            <person name="Grigoriev I.V."/>
        </authorList>
    </citation>
    <scope>NUCLEOTIDE SEQUENCE [LARGE SCALE GENOMIC DNA]</scope>
    <source>
        <strain evidence="3">CBS 339.88</strain>
    </source>
</reference>
<dbReference type="EMBL" id="KL142416">
    <property type="protein sequence ID" value="KDR67216.1"/>
    <property type="molecule type" value="Genomic_DNA"/>
</dbReference>
<dbReference type="OrthoDB" id="3261928at2759"/>
<feature type="region of interest" description="Disordered" evidence="1">
    <location>
        <begin position="332"/>
        <end position="368"/>
    </location>
</feature>
<proteinExistence type="predicted"/>
<evidence type="ECO:0000313" key="3">
    <source>
        <dbReference type="Proteomes" id="UP000027222"/>
    </source>
</evidence>
<organism evidence="2 3">
    <name type="scientific">Galerina marginata (strain CBS 339.88)</name>
    <dbReference type="NCBI Taxonomy" id="685588"/>
    <lineage>
        <taxon>Eukaryota</taxon>
        <taxon>Fungi</taxon>
        <taxon>Dikarya</taxon>
        <taxon>Basidiomycota</taxon>
        <taxon>Agaricomycotina</taxon>
        <taxon>Agaricomycetes</taxon>
        <taxon>Agaricomycetidae</taxon>
        <taxon>Agaricales</taxon>
        <taxon>Agaricineae</taxon>
        <taxon>Strophariaceae</taxon>
        <taxon>Galerina</taxon>
    </lineage>
</organism>
<evidence type="ECO:0000313" key="2">
    <source>
        <dbReference type="EMBL" id="KDR67216.1"/>
    </source>
</evidence>